<keyword evidence="3 6" id="KW-0812">Transmembrane</keyword>
<dbReference type="Proteomes" id="UP000078561">
    <property type="component" value="Unassembled WGS sequence"/>
</dbReference>
<dbReference type="EMBL" id="LT554620">
    <property type="protein sequence ID" value="SAM06574.1"/>
    <property type="molecule type" value="Genomic_DNA"/>
</dbReference>
<dbReference type="PANTHER" id="PTHR31123:SF1">
    <property type="entry name" value="ACCUMULATION OF DYADS PROTEIN 2-RELATED"/>
    <property type="match status" value="1"/>
</dbReference>
<evidence type="ECO:0000256" key="4">
    <source>
        <dbReference type="ARBA" id="ARBA00022989"/>
    </source>
</evidence>
<evidence type="ECO:0000256" key="1">
    <source>
        <dbReference type="ARBA" id="ARBA00004141"/>
    </source>
</evidence>
<accession>A0A168RDM8</accession>
<dbReference type="InterPro" id="IPR000791">
    <property type="entry name" value="Gpr1/Fun34/SatP-like"/>
</dbReference>
<feature type="transmembrane region" description="Helical" evidence="6">
    <location>
        <begin position="156"/>
        <end position="179"/>
    </location>
</feature>
<name>A0A168RDM8_ABSGL</name>
<sequence>MSSQERLGNMENKYDDRSFSSSPVIVTPVVANPGPLGLFAVAVTVFILALHNLGAGLSPTGPNNVVVGVSFFYGGMIQTGNTFGATAFSSYGGFWLSYAVIFIPSFGILESYGADDAVLEHSLGIYLLSWSVLTGLLLIASHRSSLCMFNHSESTLVAAGAFGLITSLIAFYCALSGLLTNETSRFLLPIGNLD</sequence>
<keyword evidence="5 6" id="KW-0472">Membrane</keyword>
<dbReference type="FunCoup" id="A0A168RDM8">
    <property type="interactions" value="79"/>
</dbReference>
<dbReference type="PANTHER" id="PTHR31123">
    <property type="entry name" value="ACCUMULATION OF DYADS PROTEIN 2-RELATED"/>
    <property type="match status" value="1"/>
</dbReference>
<reference evidence="7" key="1">
    <citation type="submission" date="2016-04" db="EMBL/GenBank/DDBJ databases">
        <authorList>
            <person name="Evans L.H."/>
            <person name="Alamgir A."/>
            <person name="Owens N."/>
            <person name="Weber N.D."/>
            <person name="Virtaneva K."/>
            <person name="Barbian K."/>
            <person name="Babar A."/>
            <person name="Rosenke K."/>
        </authorList>
    </citation>
    <scope>NUCLEOTIDE SEQUENCE [LARGE SCALE GENOMIC DNA]</scope>
    <source>
        <strain evidence="7">CBS 101.48</strain>
    </source>
</reference>
<dbReference type="OrthoDB" id="3648309at2759"/>
<dbReference type="STRING" id="4829.A0A168RDM8"/>
<protein>
    <submittedName>
        <fullName evidence="7">Uncharacterized protein</fullName>
    </submittedName>
</protein>
<dbReference type="NCBIfam" id="NF038013">
    <property type="entry name" value="AceTr_1"/>
    <property type="match status" value="1"/>
</dbReference>
<keyword evidence="8" id="KW-1185">Reference proteome</keyword>
<evidence type="ECO:0000256" key="3">
    <source>
        <dbReference type="ARBA" id="ARBA00022692"/>
    </source>
</evidence>
<organism evidence="7">
    <name type="scientific">Absidia glauca</name>
    <name type="common">Pin mould</name>
    <dbReference type="NCBI Taxonomy" id="4829"/>
    <lineage>
        <taxon>Eukaryota</taxon>
        <taxon>Fungi</taxon>
        <taxon>Fungi incertae sedis</taxon>
        <taxon>Mucoromycota</taxon>
        <taxon>Mucoromycotina</taxon>
        <taxon>Mucoromycetes</taxon>
        <taxon>Mucorales</taxon>
        <taxon>Cunninghamellaceae</taxon>
        <taxon>Absidia</taxon>
    </lineage>
</organism>
<proteinExistence type="inferred from homology"/>
<dbReference type="GO" id="GO:0005886">
    <property type="term" value="C:plasma membrane"/>
    <property type="evidence" value="ECO:0007669"/>
    <property type="project" value="TreeGrafter"/>
</dbReference>
<evidence type="ECO:0000256" key="5">
    <source>
        <dbReference type="ARBA" id="ARBA00023136"/>
    </source>
</evidence>
<dbReference type="Pfam" id="PF01184">
    <property type="entry name" value="Gpr1_Fun34_YaaH"/>
    <property type="match status" value="1"/>
</dbReference>
<evidence type="ECO:0000256" key="2">
    <source>
        <dbReference type="ARBA" id="ARBA00005587"/>
    </source>
</evidence>
<feature type="transmembrane region" description="Helical" evidence="6">
    <location>
        <begin position="36"/>
        <end position="53"/>
    </location>
</feature>
<feature type="transmembrane region" description="Helical" evidence="6">
    <location>
        <begin position="65"/>
        <end position="88"/>
    </location>
</feature>
<evidence type="ECO:0000313" key="8">
    <source>
        <dbReference type="Proteomes" id="UP000078561"/>
    </source>
</evidence>
<dbReference type="GO" id="GO:0015123">
    <property type="term" value="F:acetate transmembrane transporter activity"/>
    <property type="evidence" value="ECO:0007669"/>
    <property type="project" value="TreeGrafter"/>
</dbReference>
<keyword evidence="4 6" id="KW-1133">Transmembrane helix</keyword>
<dbReference type="AlphaFoldDB" id="A0A168RDM8"/>
<gene>
    <name evidence="7" type="primary">ABSGL_12436.1 scaffold 12859</name>
</gene>
<evidence type="ECO:0000313" key="7">
    <source>
        <dbReference type="EMBL" id="SAM06574.1"/>
    </source>
</evidence>
<comment type="subcellular location">
    <subcellularLocation>
        <location evidence="1">Membrane</location>
        <topology evidence="1">Multi-pass membrane protein</topology>
    </subcellularLocation>
</comment>
<feature type="transmembrane region" description="Helical" evidence="6">
    <location>
        <begin position="94"/>
        <end position="113"/>
    </location>
</feature>
<dbReference type="InParanoid" id="A0A168RDM8"/>
<dbReference type="InterPro" id="IPR051633">
    <property type="entry name" value="AceTr"/>
</dbReference>
<comment type="similarity">
    <text evidence="2">Belongs to the acetate uptake transporter (AceTr) (TC 2.A.96) family.</text>
</comment>
<feature type="transmembrane region" description="Helical" evidence="6">
    <location>
        <begin position="125"/>
        <end position="144"/>
    </location>
</feature>
<evidence type="ECO:0000256" key="6">
    <source>
        <dbReference type="SAM" id="Phobius"/>
    </source>
</evidence>
<dbReference type="OMA" id="DYNHANG"/>